<accession>A0A8X6JVY6</accession>
<sequence length="90" mass="10638">MRIDCFKNKRERLQEYGVYICHRIEAAYSNAVSRWPCPEKSSHCFRSEMNFGYETKRTVRQLHSDGNSASIIDPWNEVRKASEEDPDIRP</sequence>
<keyword evidence="2" id="KW-1185">Reference proteome</keyword>
<comment type="caution">
    <text evidence="1">The sequence shown here is derived from an EMBL/GenBank/DDBJ whole genome shotgun (WGS) entry which is preliminary data.</text>
</comment>
<organism evidence="1 2">
    <name type="scientific">Trichonephila inaurata madagascariensis</name>
    <dbReference type="NCBI Taxonomy" id="2747483"/>
    <lineage>
        <taxon>Eukaryota</taxon>
        <taxon>Metazoa</taxon>
        <taxon>Ecdysozoa</taxon>
        <taxon>Arthropoda</taxon>
        <taxon>Chelicerata</taxon>
        <taxon>Arachnida</taxon>
        <taxon>Araneae</taxon>
        <taxon>Araneomorphae</taxon>
        <taxon>Entelegynae</taxon>
        <taxon>Araneoidea</taxon>
        <taxon>Nephilidae</taxon>
        <taxon>Trichonephila</taxon>
        <taxon>Trichonephila inaurata</taxon>
    </lineage>
</organism>
<reference evidence="1" key="1">
    <citation type="submission" date="2020-08" db="EMBL/GenBank/DDBJ databases">
        <title>Multicomponent nature underlies the extraordinary mechanical properties of spider dragline silk.</title>
        <authorList>
            <person name="Kono N."/>
            <person name="Nakamura H."/>
            <person name="Mori M."/>
            <person name="Yoshida Y."/>
            <person name="Ohtoshi R."/>
            <person name="Malay A.D."/>
            <person name="Moran D.A.P."/>
            <person name="Tomita M."/>
            <person name="Numata K."/>
            <person name="Arakawa K."/>
        </authorList>
    </citation>
    <scope>NUCLEOTIDE SEQUENCE</scope>
</reference>
<proteinExistence type="predicted"/>
<dbReference type="EMBL" id="BMAV01025241">
    <property type="protein sequence ID" value="GFS39895.1"/>
    <property type="molecule type" value="Genomic_DNA"/>
</dbReference>
<evidence type="ECO:0000313" key="1">
    <source>
        <dbReference type="EMBL" id="GFS39895.1"/>
    </source>
</evidence>
<dbReference type="Proteomes" id="UP000886998">
    <property type="component" value="Unassembled WGS sequence"/>
</dbReference>
<evidence type="ECO:0000313" key="2">
    <source>
        <dbReference type="Proteomes" id="UP000886998"/>
    </source>
</evidence>
<dbReference type="AlphaFoldDB" id="A0A8X6JVY6"/>
<name>A0A8X6JVY6_9ARAC</name>
<gene>
    <name evidence="1" type="ORF">TNIN_163071</name>
</gene>
<protein>
    <submittedName>
        <fullName evidence="1">Uncharacterized protein</fullName>
    </submittedName>
</protein>